<feature type="coiled-coil region" evidence="1">
    <location>
        <begin position="16"/>
        <end position="50"/>
    </location>
</feature>
<organism evidence="2 3">
    <name type="scientific">Trifolium medium</name>
    <dbReference type="NCBI Taxonomy" id="97028"/>
    <lineage>
        <taxon>Eukaryota</taxon>
        <taxon>Viridiplantae</taxon>
        <taxon>Streptophyta</taxon>
        <taxon>Embryophyta</taxon>
        <taxon>Tracheophyta</taxon>
        <taxon>Spermatophyta</taxon>
        <taxon>Magnoliopsida</taxon>
        <taxon>eudicotyledons</taxon>
        <taxon>Gunneridae</taxon>
        <taxon>Pentapetalae</taxon>
        <taxon>rosids</taxon>
        <taxon>fabids</taxon>
        <taxon>Fabales</taxon>
        <taxon>Fabaceae</taxon>
        <taxon>Papilionoideae</taxon>
        <taxon>50 kb inversion clade</taxon>
        <taxon>NPAAA clade</taxon>
        <taxon>Hologalegina</taxon>
        <taxon>IRL clade</taxon>
        <taxon>Trifolieae</taxon>
        <taxon>Trifolium</taxon>
    </lineage>
</organism>
<dbReference type="AlphaFoldDB" id="A0A392QK29"/>
<evidence type="ECO:0000313" key="3">
    <source>
        <dbReference type="Proteomes" id="UP000265520"/>
    </source>
</evidence>
<sequence length="52" mass="6068">MKKLHELAQNQLFELRAQSEEERAAKQAEANLLMDEVERAQTMLLGLEREKV</sequence>
<protein>
    <submittedName>
        <fullName evidence="2">Protein CASP-like</fullName>
    </submittedName>
</protein>
<dbReference type="Proteomes" id="UP000265520">
    <property type="component" value="Unassembled WGS sequence"/>
</dbReference>
<dbReference type="EMBL" id="LXQA010143295">
    <property type="protein sequence ID" value="MCI24741.1"/>
    <property type="molecule type" value="Genomic_DNA"/>
</dbReference>
<evidence type="ECO:0000313" key="2">
    <source>
        <dbReference type="EMBL" id="MCI24741.1"/>
    </source>
</evidence>
<keyword evidence="3" id="KW-1185">Reference proteome</keyword>
<name>A0A392QK29_9FABA</name>
<reference evidence="2 3" key="1">
    <citation type="journal article" date="2018" name="Front. Plant Sci.">
        <title>Red Clover (Trifolium pratense) and Zigzag Clover (T. medium) - A Picture of Genomic Similarities and Differences.</title>
        <authorList>
            <person name="Dluhosova J."/>
            <person name="Istvanek J."/>
            <person name="Nedelnik J."/>
            <person name="Repkova J."/>
        </authorList>
    </citation>
    <scope>NUCLEOTIDE SEQUENCE [LARGE SCALE GENOMIC DNA]</scope>
    <source>
        <strain evidence="3">cv. 10/8</strain>
        <tissue evidence="2">Leaf</tissue>
    </source>
</reference>
<comment type="caution">
    <text evidence="2">The sequence shown here is derived from an EMBL/GenBank/DDBJ whole genome shotgun (WGS) entry which is preliminary data.</text>
</comment>
<keyword evidence="1" id="KW-0175">Coiled coil</keyword>
<proteinExistence type="predicted"/>
<accession>A0A392QK29</accession>
<evidence type="ECO:0000256" key="1">
    <source>
        <dbReference type="SAM" id="Coils"/>
    </source>
</evidence>